<name>A0A372LFD3_9BACI</name>
<dbReference type="OrthoDB" id="9785144at2"/>
<dbReference type="InterPro" id="IPR012340">
    <property type="entry name" value="NA-bd_OB-fold"/>
</dbReference>
<evidence type="ECO:0000313" key="3">
    <source>
        <dbReference type="EMBL" id="RFU64990.1"/>
    </source>
</evidence>
<dbReference type="Gene3D" id="6.10.30.10">
    <property type="match status" value="1"/>
</dbReference>
<dbReference type="InterPro" id="IPR022002">
    <property type="entry name" value="ChsH2_Znr"/>
</dbReference>
<reference evidence="3 4" key="1">
    <citation type="submission" date="2018-08" db="EMBL/GenBank/DDBJ databases">
        <title>Bacillus chawlae sp. nov., Bacillus glennii sp. nov., and Bacillus saganii sp. nov. Isolated from the Vehicle Assembly Building at Kennedy Space Center where the Viking Spacecraft were Assembled.</title>
        <authorList>
            <person name="Seuylemezian A."/>
            <person name="Vaishampayan P."/>
        </authorList>
    </citation>
    <scope>NUCLEOTIDE SEQUENCE [LARGE SCALE GENOMIC DNA]</scope>
    <source>
        <strain evidence="3 4">V44-8</strain>
    </source>
</reference>
<dbReference type="InterPro" id="IPR002878">
    <property type="entry name" value="ChsH2_C"/>
</dbReference>
<dbReference type="PANTHER" id="PTHR34075">
    <property type="entry name" value="BLR3430 PROTEIN"/>
    <property type="match status" value="1"/>
</dbReference>
<proteinExistence type="predicted"/>
<evidence type="ECO:0000259" key="1">
    <source>
        <dbReference type="Pfam" id="PF01796"/>
    </source>
</evidence>
<feature type="domain" description="ChsH2 C-terminal OB-fold" evidence="1">
    <location>
        <begin position="51"/>
        <end position="110"/>
    </location>
</feature>
<evidence type="ECO:0000259" key="2">
    <source>
        <dbReference type="Pfam" id="PF12172"/>
    </source>
</evidence>
<organism evidence="3 4">
    <name type="scientific">Peribacillus glennii</name>
    <dbReference type="NCBI Taxonomy" id="2303991"/>
    <lineage>
        <taxon>Bacteria</taxon>
        <taxon>Bacillati</taxon>
        <taxon>Bacillota</taxon>
        <taxon>Bacilli</taxon>
        <taxon>Bacillales</taxon>
        <taxon>Bacillaceae</taxon>
        <taxon>Peribacillus</taxon>
    </lineage>
</organism>
<dbReference type="Pfam" id="PF12172">
    <property type="entry name" value="zf-ChsH2"/>
    <property type="match status" value="1"/>
</dbReference>
<dbReference type="RefSeq" id="WP_117321166.1">
    <property type="nucleotide sequence ID" value="NZ_QVTD01000003.1"/>
</dbReference>
<evidence type="ECO:0000313" key="4">
    <source>
        <dbReference type="Proteomes" id="UP000262939"/>
    </source>
</evidence>
<comment type="caution">
    <text evidence="3">The sequence shown here is derived from an EMBL/GenBank/DDBJ whole genome shotgun (WGS) entry which is preliminary data.</text>
</comment>
<dbReference type="PANTHER" id="PTHR34075:SF5">
    <property type="entry name" value="BLR3430 PROTEIN"/>
    <property type="match status" value="1"/>
</dbReference>
<dbReference type="AlphaFoldDB" id="A0A372LFD3"/>
<protein>
    <submittedName>
        <fullName evidence="3">Zn-ribbon domain-containing OB-fold protein</fullName>
    </submittedName>
</protein>
<dbReference type="InterPro" id="IPR052513">
    <property type="entry name" value="Thioester_dehydratase-like"/>
</dbReference>
<feature type="domain" description="ChsH2 rubredoxin-like zinc ribbon" evidence="2">
    <location>
        <begin position="15"/>
        <end position="45"/>
    </location>
</feature>
<dbReference type="EMBL" id="QVTD01000003">
    <property type="protein sequence ID" value="RFU64990.1"/>
    <property type="molecule type" value="Genomic_DNA"/>
</dbReference>
<dbReference type="Proteomes" id="UP000262939">
    <property type="component" value="Unassembled WGS sequence"/>
</dbReference>
<dbReference type="SUPFAM" id="SSF50249">
    <property type="entry name" value="Nucleic acid-binding proteins"/>
    <property type="match status" value="1"/>
</dbReference>
<accession>A0A372LFD3</accession>
<gene>
    <name evidence="3" type="ORF">D0466_03500</name>
</gene>
<sequence>MEIHGRLFYKPDDSKQKPYLIGSACQQCGDIHFPPKGACPNCLKPNTLQEVKIGEKGKISSFSILHVAPPGFPVPHVQAMVKLDEGPLVFSILKTEDIDSVALNQLVRLTIGPVRRSENGEEIVGWMYQPEGGR</sequence>
<dbReference type="Pfam" id="PF01796">
    <property type="entry name" value="OB_ChsH2_C"/>
    <property type="match status" value="1"/>
</dbReference>
<keyword evidence="4" id="KW-1185">Reference proteome</keyword>